<comment type="caution">
    <text evidence="1">The sequence shown here is derived from an EMBL/GenBank/DDBJ whole genome shotgun (WGS) entry which is preliminary data.</text>
</comment>
<evidence type="ECO:0000313" key="1">
    <source>
        <dbReference type="EMBL" id="ELZ05251.1"/>
    </source>
</evidence>
<organism evidence="1 2">
    <name type="scientific">Natrialba asiatica (strain ATCC 700177 / DSM 12278 / JCM 9576 / FERM P-10747 / NBRC 102637 / 172P1)</name>
    <dbReference type="NCBI Taxonomy" id="29540"/>
    <lineage>
        <taxon>Archaea</taxon>
        <taxon>Methanobacteriati</taxon>
        <taxon>Methanobacteriota</taxon>
        <taxon>Stenosarchaea group</taxon>
        <taxon>Halobacteria</taxon>
        <taxon>Halobacteriales</taxon>
        <taxon>Natrialbaceae</taxon>
        <taxon>Natrialba</taxon>
    </lineage>
</organism>
<dbReference type="EMBL" id="AOIO01000009">
    <property type="protein sequence ID" value="ELZ05251.1"/>
    <property type="molecule type" value="Genomic_DNA"/>
</dbReference>
<dbReference type="Proteomes" id="UP000011554">
    <property type="component" value="Unassembled WGS sequence"/>
</dbReference>
<accession>M0B2V8</accession>
<keyword evidence="2" id="KW-1185">Reference proteome</keyword>
<evidence type="ECO:0000313" key="2">
    <source>
        <dbReference type="Proteomes" id="UP000011554"/>
    </source>
</evidence>
<name>M0B2V8_NATA1</name>
<proteinExistence type="predicted"/>
<sequence>MFEFPLAAGKRDTHTMTTTEIPPMEPLAPVIDQMREIAREELPEPQSCRVTLWDDGTFDINIYHSKGGDKREWITYERSTSEIVYLSVDGTGWETESFATETLHTPTYDESEARVITTVEPPYK</sequence>
<protein>
    <submittedName>
        <fullName evidence="1">Uncharacterized protein</fullName>
    </submittedName>
</protein>
<dbReference type="AlphaFoldDB" id="M0B2V8"/>
<gene>
    <name evidence="1" type="ORF">C481_03007</name>
</gene>
<reference evidence="1 2" key="1">
    <citation type="journal article" date="2014" name="PLoS Genet.">
        <title>Phylogenetically driven sequencing of extremely halophilic archaea reveals strategies for static and dynamic osmo-response.</title>
        <authorList>
            <person name="Becker E.A."/>
            <person name="Seitzer P.M."/>
            <person name="Tritt A."/>
            <person name="Larsen D."/>
            <person name="Krusor M."/>
            <person name="Yao A.I."/>
            <person name="Wu D."/>
            <person name="Madern D."/>
            <person name="Eisen J.A."/>
            <person name="Darling A.E."/>
            <person name="Facciotti M.T."/>
        </authorList>
    </citation>
    <scope>NUCLEOTIDE SEQUENCE [LARGE SCALE GENOMIC DNA]</scope>
    <source>
        <strain evidence="1 2">DSM 12278</strain>
    </source>
</reference>
<dbReference type="PATRIC" id="fig|29540.5.peg.622"/>